<keyword evidence="1" id="KW-0732">Signal</keyword>
<dbReference type="Pfam" id="PF06097">
    <property type="entry name" value="DUF945"/>
    <property type="match status" value="1"/>
</dbReference>
<accession>A0A6I2KWC9</accession>
<dbReference type="InterPro" id="IPR010352">
    <property type="entry name" value="DUF945"/>
</dbReference>
<gene>
    <name evidence="2" type="ORF">GJ699_01750</name>
</gene>
<evidence type="ECO:0000256" key="1">
    <source>
        <dbReference type="SAM" id="SignalP"/>
    </source>
</evidence>
<name>A0A6I2KWC9_9BURK</name>
<proteinExistence type="predicted"/>
<dbReference type="RefSeq" id="WP_154372497.1">
    <property type="nucleotide sequence ID" value="NZ_WKJK01000001.1"/>
</dbReference>
<reference evidence="2 3" key="1">
    <citation type="submission" date="2019-11" db="EMBL/GenBank/DDBJ databases">
        <title>Novel species isolated from a subtropical stream in China.</title>
        <authorList>
            <person name="Lu H."/>
        </authorList>
    </citation>
    <scope>NUCLEOTIDE SEQUENCE [LARGE SCALE GENOMIC DNA]</scope>
    <source>
        <strain evidence="2 3">FT80W</strain>
    </source>
</reference>
<evidence type="ECO:0000313" key="2">
    <source>
        <dbReference type="EMBL" id="MRW88704.1"/>
    </source>
</evidence>
<keyword evidence="3" id="KW-1185">Reference proteome</keyword>
<sequence length="445" mass="47878">MKKTLLAVTMTSAVLAMPSYADEPATVPNTEFAQTVAGMVKELKSASAGERNIAKQLEQYSKFQFSPELRPKLKEYFGAEQPFPLERVPSVAKGQINYVGKLAPYNHSLEDGTNFAWTELVANIATDKAGRALNIDATWPSLIVTAKKSVVSVLDMTMNSRQLRGADNVAYGTANFKIGVTTIRSAPDGESESKEVGRIEDIEARSEVTRRGKMAEIAYRSSIKSIVVGGEQIDRTNFAFRLTNIPSKSLADLDKTLRAQQDSKLDQKAQQEVMLKSLADFGKRAAVAGATLVIDDISTSYRGNVAAIKGRIGFQKVKEADFSDMATLAKKLVARFEVRVPVALVRDVSRGFAAKSVDPAAPDAAKQIDAGADAAVSMVVGKAVSGGFAVVEQNELRSTIEIKDGKLVVNGKVIDIAAPLKALSGKIAEQKAKAEAEPEPEQQKP</sequence>
<dbReference type="EMBL" id="WKJK01000001">
    <property type="protein sequence ID" value="MRW88704.1"/>
    <property type="molecule type" value="Genomic_DNA"/>
</dbReference>
<comment type="caution">
    <text evidence="2">The sequence shown here is derived from an EMBL/GenBank/DDBJ whole genome shotgun (WGS) entry which is preliminary data.</text>
</comment>
<organism evidence="2 3">
    <name type="scientific">Duganella guangzhouensis</name>
    <dbReference type="NCBI Taxonomy" id="2666084"/>
    <lineage>
        <taxon>Bacteria</taxon>
        <taxon>Pseudomonadati</taxon>
        <taxon>Pseudomonadota</taxon>
        <taxon>Betaproteobacteria</taxon>
        <taxon>Burkholderiales</taxon>
        <taxon>Oxalobacteraceae</taxon>
        <taxon>Telluria group</taxon>
        <taxon>Duganella</taxon>
    </lineage>
</organism>
<dbReference type="AlphaFoldDB" id="A0A6I2KWC9"/>
<evidence type="ECO:0000313" key="3">
    <source>
        <dbReference type="Proteomes" id="UP000433309"/>
    </source>
</evidence>
<feature type="chain" id="PRO_5026306511" evidence="1">
    <location>
        <begin position="22"/>
        <end position="445"/>
    </location>
</feature>
<dbReference type="Proteomes" id="UP000433309">
    <property type="component" value="Unassembled WGS sequence"/>
</dbReference>
<feature type="signal peptide" evidence="1">
    <location>
        <begin position="1"/>
        <end position="21"/>
    </location>
</feature>
<protein>
    <submittedName>
        <fullName evidence="2">DUF945 family protein</fullName>
    </submittedName>
</protein>